<dbReference type="PANTHER" id="PTHR33148">
    <property type="entry name" value="PLASTID MOVEMENT IMPAIRED PROTEIN-RELATED"/>
    <property type="match status" value="1"/>
</dbReference>
<dbReference type="AlphaFoldDB" id="A0AAD3XT08"/>
<evidence type="ECO:0000313" key="2">
    <source>
        <dbReference type="Proteomes" id="UP001279734"/>
    </source>
</evidence>
<dbReference type="Pfam" id="PF14009">
    <property type="entry name" value="PADRE"/>
    <property type="match status" value="1"/>
</dbReference>
<protein>
    <recommendedName>
        <fullName evidence="3">Plastid movement impaired 2</fullName>
    </recommendedName>
</protein>
<proteinExistence type="predicted"/>
<evidence type="ECO:0000313" key="1">
    <source>
        <dbReference type="EMBL" id="GMH15180.1"/>
    </source>
</evidence>
<gene>
    <name evidence="1" type="ORF">Nepgr_017021</name>
</gene>
<evidence type="ECO:0008006" key="3">
    <source>
        <dbReference type="Google" id="ProtNLM"/>
    </source>
</evidence>
<organism evidence="1 2">
    <name type="scientific">Nepenthes gracilis</name>
    <name type="common">Slender pitcher plant</name>
    <dbReference type="NCBI Taxonomy" id="150966"/>
    <lineage>
        <taxon>Eukaryota</taxon>
        <taxon>Viridiplantae</taxon>
        <taxon>Streptophyta</taxon>
        <taxon>Embryophyta</taxon>
        <taxon>Tracheophyta</taxon>
        <taxon>Spermatophyta</taxon>
        <taxon>Magnoliopsida</taxon>
        <taxon>eudicotyledons</taxon>
        <taxon>Gunneridae</taxon>
        <taxon>Pentapetalae</taxon>
        <taxon>Caryophyllales</taxon>
        <taxon>Nepenthaceae</taxon>
        <taxon>Nepenthes</taxon>
    </lineage>
</organism>
<comment type="caution">
    <text evidence="1">The sequence shown here is derived from an EMBL/GenBank/DDBJ whole genome shotgun (WGS) entry which is preliminary data.</text>
</comment>
<sequence>MGNSLGGQRRAKIMNISGETMELKTPIRAGEVVKDYPGHVLLDSEAVKHYGVRARPIEPQQTLEPKRLYFLVELPKFPQQAARRVRSGIHMSAKDRLENLLLTRRSNSDMTMMRPAAVDEGRNKEGAVRVRMRLPKAEVARLMSESRDEAEAAEKILDLCVGRSGDGGSMMSGASSSQGKEVAFFDRRRDHPRGSYKMPQQVYGA</sequence>
<dbReference type="Proteomes" id="UP001279734">
    <property type="component" value="Unassembled WGS sequence"/>
</dbReference>
<keyword evidence="2" id="KW-1185">Reference proteome</keyword>
<dbReference type="EMBL" id="BSYO01000015">
    <property type="protein sequence ID" value="GMH15180.1"/>
    <property type="molecule type" value="Genomic_DNA"/>
</dbReference>
<accession>A0AAD3XT08</accession>
<name>A0AAD3XT08_NEPGR</name>
<reference evidence="1" key="1">
    <citation type="submission" date="2023-05" db="EMBL/GenBank/DDBJ databases">
        <title>Nepenthes gracilis genome sequencing.</title>
        <authorList>
            <person name="Fukushima K."/>
        </authorList>
    </citation>
    <scope>NUCLEOTIDE SEQUENCE</scope>
    <source>
        <strain evidence="1">SING2019-196</strain>
    </source>
</reference>
<dbReference type="InterPro" id="IPR025322">
    <property type="entry name" value="PADRE_dom"/>
</dbReference>
<dbReference type="PANTHER" id="PTHR33148:SF3">
    <property type="entry name" value="DUF4228 DOMAIN PROTEIN"/>
    <property type="match status" value="1"/>
</dbReference>